<dbReference type="RefSeq" id="WP_006061691.1">
    <property type="nucleotide sequence ID" value="NZ_KB290820.1"/>
</dbReference>
<dbReference type="PANTHER" id="PTHR30328:SF54">
    <property type="entry name" value="HTH-TYPE TRANSCRIPTIONAL REPRESSOR SCO4008"/>
    <property type="match status" value="1"/>
</dbReference>
<dbReference type="InterPro" id="IPR050109">
    <property type="entry name" value="HTH-type_TetR-like_transc_reg"/>
</dbReference>
<dbReference type="InterPro" id="IPR041467">
    <property type="entry name" value="Sco4008_C"/>
</dbReference>
<dbReference type="GO" id="GO:0006355">
    <property type="term" value="P:regulation of DNA-templated transcription"/>
    <property type="evidence" value="ECO:0007669"/>
    <property type="project" value="UniProtKB-ARBA"/>
</dbReference>
<dbReference type="PANTHER" id="PTHR30328">
    <property type="entry name" value="TRANSCRIPTIONAL REPRESSOR"/>
    <property type="match status" value="1"/>
</dbReference>
<proteinExistence type="predicted"/>
<dbReference type="SUPFAM" id="SSF48498">
    <property type="entry name" value="Tetracyclin repressor-like, C-terminal domain"/>
    <property type="match status" value="1"/>
</dbReference>
<dbReference type="Proteomes" id="UP000010445">
    <property type="component" value="Unassembled WGS sequence"/>
</dbReference>
<evidence type="ECO:0000313" key="4">
    <source>
        <dbReference type="EMBL" id="EKX88596.1"/>
    </source>
</evidence>
<evidence type="ECO:0000256" key="2">
    <source>
        <dbReference type="PROSITE-ProRule" id="PRU00335"/>
    </source>
</evidence>
<reference evidence="4 5" key="1">
    <citation type="submission" date="2012-05" db="EMBL/GenBank/DDBJ databases">
        <authorList>
            <person name="Weinstock G."/>
            <person name="Sodergren E."/>
            <person name="Lobos E.A."/>
            <person name="Fulton L."/>
            <person name="Fulton R."/>
            <person name="Courtney L."/>
            <person name="Fronick C."/>
            <person name="O'Laughlin M."/>
            <person name="Godfrey J."/>
            <person name="Wilson R.M."/>
            <person name="Miner T."/>
            <person name="Farmer C."/>
            <person name="Delehaunty K."/>
            <person name="Cordes M."/>
            <person name="Minx P."/>
            <person name="Tomlinson C."/>
            <person name="Chen J."/>
            <person name="Wollam A."/>
            <person name="Pepin K.H."/>
            <person name="Bhonagiri V."/>
            <person name="Zhang X."/>
            <person name="Suruliraj S."/>
            <person name="Warren W."/>
            <person name="Mitreva M."/>
            <person name="Mardis E.R."/>
            <person name="Wilson R.K."/>
        </authorList>
    </citation>
    <scope>NUCLEOTIDE SEQUENCE [LARGE SCALE GENOMIC DNA]</scope>
    <source>
        <strain evidence="4 5">F0235</strain>
    </source>
</reference>
<dbReference type="SUPFAM" id="SSF46689">
    <property type="entry name" value="Homeodomain-like"/>
    <property type="match status" value="1"/>
</dbReference>
<dbReference type="PATRIC" id="fig|1035195.3.peg.2031"/>
<dbReference type="AlphaFoldDB" id="L1MCB4"/>
<feature type="domain" description="HTH tetR-type" evidence="3">
    <location>
        <begin position="6"/>
        <end position="66"/>
    </location>
</feature>
<name>L1MCB4_9CORY</name>
<evidence type="ECO:0000256" key="1">
    <source>
        <dbReference type="ARBA" id="ARBA00023125"/>
    </source>
</evidence>
<dbReference type="STRING" id="1035195.HMPREF9997_02270"/>
<dbReference type="OrthoDB" id="4726108at2"/>
<comment type="caution">
    <text evidence="4">The sequence shown here is derived from an EMBL/GenBank/DDBJ whole genome shotgun (WGS) entry which is preliminary data.</text>
</comment>
<organism evidence="4 5">
    <name type="scientific">Corynebacterium durum F0235</name>
    <dbReference type="NCBI Taxonomy" id="1035195"/>
    <lineage>
        <taxon>Bacteria</taxon>
        <taxon>Bacillati</taxon>
        <taxon>Actinomycetota</taxon>
        <taxon>Actinomycetes</taxon>
        <taxon>Mycobacteriales</taxon>
        <taxon>Corynebacteriaceae</taxon>
        <taxon>Corynebacterium</taxon>
    </lineage>
</organism>
<dbReference type="EMBL" id="AMEM01000037">
    <property type="protein sequence ID" value="EKX88596.1"/>
    <property type="molecule type" value="Genomic_DNA"/>
</dbReference>
<dbReference type="Gene3D" id="1.10.357.10">
    <property type="entry name" value="Tetracycline Repressor, domain 2"/>
    <property type="match status" value="1"/>
</dbReference>
<keyword evidence="1 2" id="KW-0238">DNA-binding</keyword>
<dbReference type="Pfam" id="PF00440">
    <property type="entry name" value="TetR_N"/>
    <property type="match status" value="1"/>
</dbReference>
<dbReference type="InterPro" id="IPR009057">
    <property type="entry name" value="Homeodomain-like_sf"/>
</dbReference>
<feature type="DNA-binding region" description="H-T-H motif" evidence="2">
    <location>
        <begin position="29"/>
        <end position="48"/>
    </location>
</feature>
<dbReference type="HOGENOM" id="CLU_069356_1_2_11"/>
<dbReference type="eggNOG" id="COG1309">
    <property type="taxonomic scope" value="Bacteria"/>
</dbReference>
<sequence length="194" mass="21654">MAWDTAGTQRKILDAATKQFAAVGPDGTTIERIAKEAGVNKERIYNYFGGKRELLARVLQEELAKVAQAIPVDSFATCDIGDYAGHVYDYHRERPELTRLLHWEGLAFGKDVPNEEARRARYEEKTAAATDGQRQGVLTNSIDADHIAFLVLALAGWWFAAPQVARMLTGEPTEEEHARRRASVIEAARRFARA</sequence>
<dbReference type="GO" id="GO:0003677">
    <property type="term" value="F:DNA binding"/>
    <property type="evidence" value="ECO:0007669"/>
    <property type="project" value="UniProtKB-UniRule"/>
</dbReference>
<dbReference type="InterPro" id="IPR036271">
    <property type="entry name" value="Tet_transcr_reg_TetR-rel_C_sf"/>
</dbReference>
<dbReference type="InterPro" id="IPR001647">
    <property type="entry name" value="HTH_TetR"/>
</dbReference>
<protein>
    <submittedName>
        <fullName evidence="4">Transcriptional regulator, TetR family</fullName>
    </submittedName>
</protein>
<gene>
    <name evidence="4" type="ORF">HMPREF9997_02270</name>
</gene>
<evidence type="ECO:0000313" key="5">
    <source>
        <dbReference type="Proteomes" id="UP000010445"/>
    </source>
</evidence>
<evidence type="ECO:0000259" key="3">
    <source>
        <dbReference type="PROSITE" id="PS50977"/>
    </source>
</evidence>
<accession>L1MCB4</accession>
<dbReference type="Pfam" id="PF17926">
    <property type="entry name" value="TetR_C_21"/>
    <property type="match status" value="1"/>
</dbReference>
<dbReference type="PROSITE" id="PS50977">
    <property type="entry name" value="HTH_TETR_2"/>
    <property type="match status" value="1"/>
</dbReference>
<keyword evidence="5" id="KW-1185">Reference proteome</keyword>
<dbReference type="PRINTS" id="PR00455">
    <property type="entry name" value="HTHTETR"/>
</dbReference>